<feature type="chain" id="PRO_5043361253" description="Glycine-rich protein" evidence="1">
    <location>
        <begin position="18"/>
        <end position="105"/>
    </location>
</feature>
<dbReference type="Proteomes" id="UP000827092">
    <property type="component" value="Unassembled WGS sequence"/>
</dbReference>
<protein>
    <recommendedName>
        <fullName evidence="4">Glycine-rich protein</fullName>
    </recommendedName>
</protein>
<evidence type="ECO:0008006" key="4">
    <source>
        <dbReference type="Google" id="ProtNLM"/>
    </source>
</evidence>
<dbReference type="AlphaFoldDB" id="A0AAV6UFI8"/>
<organism evidence="2 3">
    <name type="scientific">Oedothorax gibbosus</name>
    <dbReference type="NCBI Taxonomy" id="931172"/>
    <lineage>
        <taxon>Eukaryota</taxon>
        <taxon>Metazoa</taxon>
        <taxon>Ecdysozoa</taxon>
        <taxon>Arthropoda</taxon>
        <taxon>Chelicerata</taxon>
        <taxon>Arachnida</taxon>
        <taxon>Araneae</taxon>
        <taxon>Araneomorphae</taxon>
        <taxon>Entelegynae</taxon>
        <taxon>Araneoidea</taxon>
        <taxon>Linyphiidae</taxon>
        <taxon>Erigoninae</taxon>
        <taxon>Oedothorax</taxon>
    </lineage>
</organism>
<sequence length="105" mass="10247">MKLLILHLSVLVVCALGDLKVKTKARSADLYGLDGLDSSFGLSGGLSDVSVGKDSAGLGYGLGGDSEISALDLGEGYGIGEKSSGLGYGHGGGGGGGGGGHVHHY</sequence>
<reference evidence="2 3" key="1">
    <citation type="journal article" date="2022" name="Nat. Ecol. Evol.">
        <title>A masculinizing supergene underlies an exaggerated male reproductive morph in a spider.</title>
        <authorList>
            <person name="Hendrickx F."/>
            <person name="De Corte Z."/>
            <person name="Sonet G."/>
            <person name="Van Belleghem S.M."/>
            <person name="Kostlbacher S."/>
            <person name="Vangestel C."/>
        </authorList>
    </citation>
    <scope>NUCLEOTIDE SEQUENCE [LARGE SCALE GENOMIC DNA]</scope>
    <source>
        <strain evidence="2">W744_W776</strain>
    </source>
</reference>
<comment type="caution">
    <text evidence="2">The sequence shown here is derived from an EMBL/GenBank/DDBJ whole genome shotgun (WGS) entry which is preliminary data.</text>
</comment>
<evidence type="ECO:0000256" key="1">
    <source>
        <dbReference type="SAM" id="SignalP"/>
    </source>
</evidence>
<name>A0AAV6UFI8_9ARAC</name>
<feature type="signal peptide" evidence="1">
    <location>
        <begin position="1"/>
        <end position="17"/>
    </location>
</feature>
<dbReference type="EMBL" id="JAFNEN010000461">
    <property type="protein sequence ID" value="KAG8182514.1"/>
    <property type="molecule type" value="Genomic_DNA"/>
</dbReference>
<gene>
    <name evidence="2" type="ORF">JTE90_020429</name>
</gene>
<evidence type="ECO:0000313" key="3">
    <source>
        <dbReference type="Proteomes" id="UP000827092"/>
    </source>
</evidence>
<keyword evidence="1" id="KW-0732">Signal</keyword>
<proteinExistence type="predicted"/>
<keyword evidence="3" id="KW-1185">Reference proteome</keyword>
<evidence type="ECO:0000313" key="2">
    <source>
        <dbReference type="EMBL" id="KAG8182514.1"/>
    </source>
</evidence>
<accession>A0AAV6UFI8</accession>